<reference evidence="2 3" key="3">
    <citation type="journal article" date="2017" name="G3 (Bethesda)">
        <title>Comparative analysis highlights variable genome content of wheat rusts and divergence of the mating loci.</title>
        <authorList>
            <person name="Cuomo C.A."/>
            <person name="Bakkeren G."/>
            <person name="Khalil H.B."/>
            <person name="Panwar V."/>
            <person name="Joly D."/>
            <person name="Linning R."/>
            <person name="Sakthikumar S."/>
            <person name="Song X."/>
            <person name="Adiconis X."/>
            <person name="Fan L."/>
            <person name="Goldberg J.M."/>
            <person name="Levin J.Z."/>
            <person name="Young S."/>
            <person name="Zeng Q."/>
            <person name="Anikster Y."/>
            <person name="Bruce M."/>
            <person name="Wang M."/>
            <person name="Yin C."/>
            <person name="McCallum B."/>
            <person name="Szabo L.J."/>
            <person name="Hulbert S."/>
            <person name="Chen X."/>
            <person name="Fellers J.P."/>
        </authorList>
    </citation>
    <scope>NUCLEOTIDE SEQUENCE</scope>
    <source>
        <strain evidence="3">Isolate 1-1 / race 1 (BBBD)</strain>
        <strain evidence="2">isolate 1-1 / race 1 (BBBD)</strain>
    </source>
</reference>
<reference evidence="1" key="2">
    <citation type="submission" date="2016-05" db="EMBL/GenBank/DDBJ databases">
        <title>Comparative analysis highlights variable genome content of wheat rusts and divergence of the mating loci.</title>
        <authorList>
            <person name="Cuomo C.A."/>
            <person name="Bakkeren G."/>
            <person name="Szabo L."/>
            <person name="Khalil H."/>
            <person name="Joly D."/>
            <person name="Goldberg J."/>
            <person name="Young S."/>
            <person name="Zeng Q."/>
            <person name="Fellers J."/>
        </authorList>
    </citation>
    <scope>NUCLEOTIDE SEQUENCE [LARGE SCALE GENOMIC DNA]</scope>
    <source>
        <strain evidence="1">1-1 BBBD Race 1</strain>
    </source>
</reference>
<organism evidence="1">
    <name type="scientific">Puccinia triticina (isolate 1-1 / race 1 (BBBD))</name>
    <name type="common">Brown leaf rust fungus</name>
    <dbReference type="NCBI Taxonomy" id="630390"/>
    <lineage>
        <taxon>Eukaryota</taxon>
        <taxon>Fungi</taxon>
        <taxon>Dikarya</taxon>
        <taxon>Basidiomycota</taxon>
        <taxon>Pucciniomycotina</taxon>
        <taxon>Pucciniomycetes</taxon>
        <taxon>Pucciniales</taxon>
        <taxon>Pucciniaceae</taxon>
        <taxon>Puccinia</taxon>
    </lineage>
</organism>
<protein>
    <submittedName>
        <fullName evidence="1 2">Uncharacterized protein</fullName>
    </submittedName>
</protein>
<evidence type="ECO:0000313" key="3">
    <source>
        <dbReference type="Proteomes" id="UP000005240"/>
    </source>
</evidence>
<sequence>MAYRLYEDEESASTLIEFVNGKFPLFENLEQPFRFTYVTGEASLQNLLNIHAIEAQRHKDSGPKPLSAQMIGALERALHALFQLEKADYQTSVQMAYYAQAFCVITPDQSLLSNLIRSHITKGMKLRFELTSAKRRHKRLYRAILASKAWSSSIELPENRSSMAKAIYETGITACLFIGVSDTSMENNHLWICGKSTCNPKL</sequence>
<dbReference type="VEuPathDB" id="FungiDB:PTTG_26165"/>
<dbReference type="EMBL" id="ADAS02000015">
    <property type="protein sequence ID" value="OAV97164.1"/>
    <property type="molecule type" value="Genomic_DNA"/>
</dbReference>
<proteinExistence type="predicted"/>
<reference evidence="2" key="4">
    <citation type="submission" date="2025-05" db="UniProtKB">
        <authorList>
            <consortium name="EnsemblFungi"/>
        </authorList>
    </citation>
    <scope>IDENTIFICATION</scope>
    <source>
        <strain evidence="2">isolate 1-1 / race 1 (BBBD)</strain>
    </source>
</reference>
<dbReference type="Proteomes" id="UP000005240">
    <property type="component" value="Unassembled WGS sequence"/>
</dbReference>
<evidence type="ECO:0000313" key="1">
    <source>
        <dbReference type="EMBL" id="OAV97164.1"/>
    </source>
</evidence>
<dbReference type="EnsemblFungi" id="PTTG_26165-t43_1">
    <property type="protein sequence ID" value="PTTG_26165-t43_1-p1"/>
    <property type="gene ID" value="PTTG_26165"/>
</dbReference>
<accession>A0A180GXA2</accession>
<name>A0A180GXA2_PUCT1</name>
<dbReference type="AlphaFoldDB" id="A0A180GXA2"/>
<reference evidence="1" key="1">
    <citation type="submission" date="2009-11" db="EMBL/GenBank/DDBJ databases">
        <authorList>
            <consortium name="The Broad Institute Genome Sequencing Platform"/>
            <person name="Ward D."/>
            <person name="Feldgarden M."/>
            <person name="Earl A."/>
            <person name="Young S.K."/>
            <person name="Zeng Q."/>
            <person name="Koehrsen M."/>
            <person name="Alvarado L."/>
            <person name="Berlin A."/>
            <person name="Bochicchio J."/>
            <person name="Borenstein D."/>
            <person name="Chapman S.B."/>
            <person name="Chen Z."/>
            <person name="Engels R."/>
            <person name="Freedman E."/>
            <person name="Gellesch M."/>
            <person name="Goldberg J."/>
            <person name="Griggs A."/>
            <person name="Gujja S."/>
            <person name="Heilman E."/>
            <person name="Heiman D."/>
            <person name="Hepburn T."/>
            <person name="Howarth C."/>
            <person name="Jen D."/>
            <person name="Larson L."/>
            <person name="Lewis B."/>
            <person name="Mehta T."/>
            <person name="Park D."/>
            <person name="Pearson M."/>
            <person name="Roberts A."/>
            <person name="Saif S."/>
            <person name="Shea T."/>
            <person name="Shenoy N."/>
            <person name="Sisk P."/>
            <person name="Stolte C."/>
            <person name="Sykes S."/>
            <person name="Thomson T."/>
            <person name="Walk T."/>
            <person name="White J."/>
            <person name="Yandava C."/>
            <person name="Izard J."/>
            <person name="Baranova O.V."/>
            <person name="Blanton J.M."/>
            <person name="Tanner A.C."/>
            <person name="Dewhirst F.E."/>
            <person name="Haas B."/>
            <person name="Nusbaum C."/>
            <person name="Birren B."/>
        </authorList>
    </citation>
    <scope>NUCLEOTIDE SEQUENCE [LARGE SCALE GENOMIC DNA]</scope>
    <source>
        <strain evidence="1">1-1 BBBD Race 1</strain>
    </source>
</reference>
<keyword evidence="3" id="KW-1185">Reference proteome</keyword>
<gene>
    <name evidence="1" type="ORF">PTTG_26165</name>
</gene>
<evidence type="ECO:0000313" key="2">
    <source>
        <dbReference type="EnsemblFungi" id="PTTG_26165-t43_1-p1"/>
    </source>
</evidence>